<feature type="domain" description="NWD1/2-like winged helix-turn-helix" evidence="5">
    <location>
        <begin position="517"/>
        <end position="627"/>
    </location>
</feature>
<evidence type="ECO:0000259" key="5">
    <source>
        <dbReference type="Pfam" id="PF25469"/>
    </source>
</evidence>
<dbReference type="SUPFAM" id="SSF50978">
    <property type="entry name" value="WD40 repeat-like"/>
    <property type="match status" value="1"/>
</dbReference>
<feature type="region of interest" description="Disordered" evidence="4">
    <location>
        <begin position="1524"/>
        <end position="1608"/>
    </location>
</feature>
<feature type="repeat" description="WD" evidence="3">
    <location>
        <begin position="1286"/>
        <end position="1327"/>
    </location>
</feature>
<feature type="repeat" description="WD" evidence="3">
    <location>
        <begin position="937"/>
        <end position="978"/>
    </location>
</feature>
<dbReference type="InterPro" id="IPR027417">
    <property type="entry name" value="P-loop_NTPase"/>
</dbReference>
<feature type="compositionally biased region" description="Basic and acidic residues" evidence="4">
    <location>
        <begin position="1525"/>
        <end position="1534"/>
    </location>
</feature>
<protein>
    <submittedName>
        <fullName evidence="6">WD domain, G-beta repeat</fullName>
    </submittedName>
</protein>
<dbReference type="InterPro" id="IPR036322">
    <property type="entry name" value="WD40_repeat_dom_sf"/>
</dbReference>
<dbReference type="InterPro" id="IPR011047">
    <property type="entry name" value="Quinoprotein_ADH-like_sf"/>
</dbReference>
<dbReference type="Pfam" id="PF25469">
    <property type="entry name" value="WHD_NWD1"/>
    <property type="match status" value="1"/>
</dbReference>
<dbReference type="InterPro" id="IPR019775">
    <property type="entry name" value="WD40_repeat_CS"/>
</dbReference>
<dbReference type="Gene3D" id="3.40.50.300">
    <property type="entry name" value="P-loop containing nucleotide triphosphate hydrolases"/>
    <property type="match status" value="1"/>
</dbReference>
<sequence length="1608" mass="178564">MINDEAVEEVIRGELSSAKYAVPRTLKIFISSTRDDFIEERRILLENVGPDLQTHYDSTGLEVELVDMHYGTEADPLTNPFQFDEHLNEIHACHRISRGCFYLCLVAEKTTASPLPVQLSEECHVRLLGRAREMGLDAGVVESCYRPVPSQGYRLQHSSESVAAEALEVLKKAAADLAAQGVETHPQLTRSAVEHQLQTAAELDHEQLVGVIRTFSDGDPEPDEDGSVARLKNCISERLPSDNLIHLSVARRDGTIDSDLAEHDTYLTVFQETVNEKLQQMINKNIEEKPEINARNKQIQEVFKEALVHLAMCKQLLDQEDMSESWRPVIDHVQSQMVSAQSRHGPVILLGAHGSGKTSVLTTVYKECAGWFGADAEVLRVLRFSGLTPRSSYNLELVRIICEQLLLLFQPTGPCVPKDASFDPLYVNNWFQRLVRKFDEEAPNKTLVILIDDLHRLNPLDSDIVAALSWLPINLPKNVHIVVTTVLSPDVLKLTPVQRERFRSNDCLYELPPVTADLEKQVEEDLTALEADIGVEAMTRLGAFLAATEFGLSEVELLELLMPTNNESGVNLLKNGEYNFATFCTVRRKVERLITEKFMSGRMLLCWKFELINKVARKRYLQGQDNMRSIHAEIANLFFSEFNQEEQEEESDESATDEDKQTPFQSHLHISDVTYSLRHVEESWIHLLKAGDSSRLKQLTFCNFDFLLAAVRTISVSYLRSILEHVRCYLLDRDIELVYYTVRKSSDVLTRDTLQLGAQVICWLRPVTDTSGQLMSRMIMSAMAWCDGFTDPLLVPLNSWLLPPLPLQIKSVVCPSGVRLIEPTPSAQHVVIVPPSGDPQIWHVMSNSLVHTFKGHSGQVLCIAITKQSQYLITGSEDTSIIVWDLKTFEQKLRTCEHIAPVLSVTPALNNTLIVSGGEDSRIIVSSLATGEVIVKIDHHRGPVTAVNVTTQGDILISGSSDKSVCLWELETFTLLNTINVVSPVSMLSITDDSVFLLVACEDNQLYLHTLATGTEIHTLRGHKAKVKSITLAGDNQRAVAGGSDGRVYVFDMHSGCLVRTISTSHNAEVTGVKVTSSDDFLITAGGNRITFWSFRKEDGVGVDEMSAPQLSGKQLNQSQRPHTAPITCCDISRDGITAVTGSMDSLVNVWQLNTHELHSTMEGHGGSVTCVAISPNGIFAISGSEDHTARVWGLTLGMVVSVFKGHQATVTAVGVLADSRRVVSADRQNVFVVWLADNATLLHSALGPTANVSISNDMKCVVSGDGDNVVRIWPVTSHRDEERFQVSHSEEITCFVITTDSLHVITGSRDMSLKVWQVAGGKLTQVLVGHTDQVTCVAVAITNKSIVVSGSRDANLIVWDMETGEDLHLLQGHLGYVTCVKIAGDGSIAVSGSEDKRILVWDTKKGVPLTSLQLHQPILNFVMSTDATRVAVHLLESKHLPIICLHNTPATYVKMPVYVAPAKEIEDLRPNAPKRPLRRLLKKEVSLDTYTWQRKYGHLTSSIMKATVDERFKRRFSVSASMEEISKIPHKDPSMGSQQGLGPEQAALAQSQHFDQLEALWNKRSPPRSRRMFQSLSKQNSRSSRRDSSDNDDQPSPLEEVVDFNGD</sequence>
<reference evidence="6 7" key="1">
    <citation type="submission" date="2023-09" db="EMBL/GenBank/DDBJ databases">
        <title>Nesidiocoris tenuis whole genome shotgun sequence.</title>
        <authorList>
            <person name="Shibata T."/>
            <person name="Shimoda M."/>
            <person name="Kobayashi T."/>
            <person name="Uehara T."/>
        </authorList>
    </citation>
    <scope>NUCLEOTIDE SEQUENCE [LARGE SCALE GENOMIC DNA]</scope>
    <source>
        <strain evidence="6 7">Japan</strain>
    </source>
</reference>
<dbReference type="InterPro" id="IPR052752">
    <property type="entry name" value="NACHT-WD_repeat"/>
</dbReference>
<dbReference type="SMART" id="SM00320">
    <property type="entry name" value="WD40"/>
    <property type="match status" value="13"/>
</dbReference>
<evidence type="ECO:0000313" key="7">
    <source>
        <dbReference type="Proteomes" id="UP001307889"/>
    </source>
</evidence>
<keyword evidence="7" id="KW-1185">Reference proteome</keyword>
<evidence type="ECO:0000256" key="1">
    <source>
        <dbReference type="ARBA" id="ARBA00022574"/>
    </source>
</evidence>
<evidence type="ECO:0000256" key="3">
    <source>
        <dbReference type="PROSITE-ProRule" id="PRU00221"/>
    </source>
</evidence>
<organism evidence="6 7">
    <name type="scientific">Nesidiocoris tenuis</name>
    <dbReference type="NCBI Taxonomy" id="355587"/>
    <lineage>
        <taxon>Eukaryota</taxon>
        <taxon>Metazoa</taxon>
        <taxon>Ecdysozoa</taxon>
        <taxon>Arthropoda</taxon>
        <taxon>Hexapoda</taxon>
        <taxon>Insecta</taxon>
        <taxon>Pterygota</taxon>
        <taxon>Neoptera</taxon>
        <taxon>Paraneoptera</taxon>
        <taxon>Hemiptera</taxon>
        <taxon>Heteroptera</taxon>
        <taxon>Panheteroptera</taxon>
        <taxon>Cimicomorpha</taxon>
        <taxon>Miridae</taxon>
        <taxon>Dicyphina</taxon>
        <taxon>Nesidiocoris</taxon>
    </lineage>
</organism>
<dbReference type="PANTHER" id="PTHR19871">
    <property type="entry name" value="BETA TRANSDUCIN-RELATED PROTEIN"/>
    <property type="match status" value="1"/>
</dbReference>
<dbReference type="Proteomes" id="UP001307889">
    <property type="component" value="Chromosome 4"/>
</dbReference>
<evidence type="ECO:0000256" key="4">
    <source>
        <dbReference type="SAM" id="MobiDB-lite"/>
    </source>
</evidence>
<feature type="repeat" description="WD" evidence="3">
    <location>
        <begin position="1162"/>
        <end position="1203"/>
    </location>
</feature>
<feature type="repeat" description="WD" evidence="3">
    <location>
        <begin position="853"/>
        <end position="894"/>
    </location>
</feature>
<dbReference type="Pfam" id="PF00400">
    <property type="entry name" value="WD40"/>
    <property type="match status" value="8"/>
</dbReference>
<feature type="repeat" description="WD" evidence="3">
    <location>
        <begin position="1120"/>
        <end position="1161"/>
    </location>
</feature>
<dbReference type="InterPro" id="IPR015943">
    <property type="entry name" value="WD40/YVTN_repeat-like_dom_sf"/>
</dbReference>
<proteinExistence type="predicted"/>
<dbReference type="SUPFAM" id="SSF50998">
    <property type="entry name" value="Quinoprotein alcohol dehydrogenase-like"/>
    <property type="match status" value="1"/>
</dbReference>
<dbReference type="PANTHER" id="PTHR19871:SF28">
    <property type="entry name" value="AAA+ ATPASE DOMAIN-CONTAINING PROTEIN"/>
    <property type="match status" value="1"/>
</dbReference>
<dbReference type="PROSITE" id="PS50082">
    <property type="entry name" value="WD_REPEATS_2"/>
    <property type="match status" value="9"/>
</dbReference>
<dbReference type="CDD" id="cd00200">
    <property type="entry name" value="WD40"/>
    <property type="match status" value="2"/>
</dbReference>
<dbReference type="SUPFAM" id="SSF52540">
    <property type="entry name" value="P-loop containing nucleoside triphosphate hydrolases"/>
    <property type="match status" value="1"/>
</dbReference>
<dbReference type="PRINTS" id="PR00320">
    <property type="entry name" value="GPROTEINBRPT"/>
</dbReference>
<feature type="repeat" description="WD" evidence="3">
    <location>
        <begin position="1371"/>
        <end position="1412"/>
    </location>
</feature>
<dbReference type="InterPro" id="IPR001680">
    <property type="entry name" value="WD40_rpt"/>
</dbReference>
<dbReference type="PROSITE" id="PS00678">
    <property type="entry name" value="WD_REPEATS_1"/>
    <property type="match status" value="4"/>
</dbReference>
<dbReference type="PROSITE" id="PS50294">
    <property type="entry name" value="WD_REPEATS_REGION"/>
    <property type="match status" value="8"/>
</dbReference>
<accession>A0ABN7AMC1</accession>
<evidence type="ECO:0000256" key="2">
    <source>
        <dbReference type="ARBA" id="ARBA00022737"/>
    </source>
</evidence>
<feature type="repeat" description="WD" evidence="3">
    <location>
        <begin position="1020"/>
        <end position="1061"/>
    </location>
</feature>
<dbReference type="InterPro" id="IPR020472">
    <property type="entry name" value="WD40_PAC1"/>
</dbReference>
<dbReference type="EMBL" id="AP028912">
    <property type="protein sequence ID" value="BES93370.1"/>
    <property type="molecule type" value="Genomic_DNA"/>
</dbReference>
<dbReference type="Gene3D" id="2.130.10.10">
    <property type="entry name" value="YVTN repeat-like/Quinoprotein amine dehydrogenase"/>
    <property type="match status" value="4"/>
</dbReference>
<feature type="repeat" description="WD" evidence="3">
    <location>
        <begin position="1328"/>
        <end position="1370"/>
    </location>
</feature>
<keyword evidence="2" id="KW-0677">Repeat</keyword>
<keyword evidence="1 3" id="KW-0853">WD repeat</keyword>
<name>A0ABN7AMC1_9HEMI</name>
<dbReference type="InterPro" id="IPR057588">
    <property type="entry name" value="NWD1/2-like_WH"/>
</dbReference>
<evidence type="ECO:0000313" key="6">
    <source>
        <dbReference type="EMBL" id="BES93370.1"/>
    </source>
</evidence>
<feature type="repeat" description="WD" evidence="3">
    <location>
        <begin position="1204"/>
        <end position="1245"/>
    </location>
</feature>
<gene>
    <name evidence="6" type="ORF">NTJ_06179</name>
</gene>